<evidence type="ECO:0000313" key="8">
    <source>
        <dbReference type="Proteomes" id="UP001160483"/>
    </source>
</evidence>
<name>A0AAU9LAX3_9STRA</name>
<comment type="caution">
    <text evidence="7">The sequence shown here is derived from an EMBL/GenBank/DDBJ whole genome shotgun (WGS) entry which is preliminary data.</text>
</comment>
<protein>
    <recommendedName>
        <fullName evidence="4">RNA polymerase II-associated protein 3</fullName>
    </recommendedName>
</protein>
<gene>
    <name evidence="7" type="ORF">PBS003_LOCUS9623</name>
</gene>
<evidence type="ECO:0000259" key="6">
    <source>
        <dbReference type="Pfam" id="PF13877"/>
    </source>
</evidence>
<dbReference type="GO" id="GO:0101031">
    <property type="term" value="C:protein folding chaperone complex"/>
    <property type="evidence" value="ECO:0007669"/>
    <property type="project" value="TreeGrafter"/>
</dbReference>
<sequence>MDATNKEATAFAPIQTQELLEKEEGNEHYKRGDYVAAIESYTRCLSHNRNDAVVLSNRAMAYIKNQEFGNAEDDCTLALKIDPTHIKSYTRRGTARNFMGKHRLALLDFDRAATLNPNSRQIQSQLQSTRELIRAAIKGSPKRLDFLTEIVGKRSHVDRKSQQDCVASENMKDLGSQQLAELSPGTEQQLLSRHESAYLSLPQEATPLHKTRAKGTTKSLTALPKLPKKPPATSYEFSRVWKTLALRGDTERNNRLLKLRADYLLMIDPLSLCSIFKTSIESDVLHEIFHVLRYAVLDVSETNSLLSTDTATFVLAFIVELAKVPRFNMTVMLLSESEKEDVAWVVKYLEAHVKECSAIEEHHVGNLNKMYELL</sequence>
<keyword evidence="2 5" id="KW-0802">TPR repeat</keyword>
<dbReference type="Pfam" id="PF13877">
    <property type="entry name" value="RPAP3_C"/>
    <property type="match status" value="1"/>
</dbReference>
<dbReference type="Pfam" id="PF13181">
    <property type="entry name" value="TPR_8"/>
    <property type="match status" value="1"/>
</dbReference>
<proteinExistence type="inferred from homology"/>
<feature type="domain" description="RNA-polymerase II-associated protein 3-like C-terminal" evidence="6">
    <location>
        <begin position="230"/>
        <end position="339"/>
    </location>
</feature>
<reference evidence="7" key="1">
    <citation type="submission" date="2021-11" db="EMBL/GenBank/DDBJ databases">
        <authorList>
            <person name="Islam A."/>
            <person name="Islam S."/>
            <person name="Flora M.S."/>
            <person name="Rahman M."/>
            <person name="Ziaur R.M."/>
            <person name="Epstein J.H."/>
            <person name="Hassan M."/>
            <person name="Klassen M."/>
            <person name="Woodard K."/>
            <person name="Webb A."/>
            <person name="Webby R.J."/>
            <person name="El Zowalaty M.E."/>
        </authorList>
    </citation>
    <scope>NUCLEOTIDE SEQUENCE</scope>
    <source>
        <strain evidence="7">Pbs3</strain>
    </source>
</reference>
<dbReference type="PANTHER" id="PTHR46423:SF1">
    <property type="entry name" value="RNA POLYMERASE II-ASSOCIATED PROTEIN 3"/>
    <property type="match status" value="1"/>
</dbReference>
<comment type="similarity">
    <text evidence="3">Belongs to the RPAP3 family.</text>
</comment>
<dbReference type="SUPFAM" id="SSF48452">
    <property type="entry name" value="TPR-like"/>
    <property type="match status" value="1"/>
</dbReference>
<dbReference type="PROSITE" id="PS50005">
    <property type="entry name" value="TPR"/>
    <property type="match status" value="1"/>
</dbReference>
<dbReference type="InterPro" id="IPR019734">
    <property type="entry name" value="TPR_rpt"/>
</dbReference>
<dbReference type="SMART" id="SM00028">
    <property type="entry name" value="TPR"/>
    <property type="match status" value="3"/>
</dbReference>
<evidence type="ECO:0000256" key="5">
    <source>
        <dbReference type="PROSITE-ProRule" id="PRU00339"/>
    </source>
</evidence>
<dbReference type="InterPro" id="IPR051966">
    <property type="entry name" value="RPAP3"/>
</dbReference>
<accession>A0AAU9LAX3</accession>
<evidence type="ECO:0000256" key="2">
    <source>
        <dbReference type="ARBA" id="ARBA00022803"/>
    </source>
</evidence>
<dbReference type="InterPro" id="IPR011990">
    <property type="entry name" value="TPR-like_helical_dom_sf"/>
</dbReference>
<evidence type="ECO:0000313" key="7">
    <source>
        <dbReference type="EMBL" id="CAH0483049.1"/>
    </source>
</evidence>
<evidence type="ECO:0000256" key="4">
    <source>
        <dbReference type="ARBA" id="ARBA00040133"/>
    </source>
</evidence>
<organism evidence="7 8">
    <name type="scientific">Peronospora belbahrii</name>
    <dbReference type="NCBI Taxonomy" id="622444"/>
    <lineage>
        <taxon>Eukaryota</taxon>
        <taxon>Sar</taxon>
        <taxon>Stramenopiles</taxon>
        <taxon>Oomycota</taxon>
        <taxon>Peronosporomycetes</taxon>
        <taxon>Peronosporales</taxon>
        <taxon>Peronosporaceae</taxon>
        <taxon>Peronospora</taxon>
    </lineage>
</organism>
<feature type="repeat" description="TPR" evidence="5">
    <location>
        <begin position="86"/>
        <end position="119"/>
    </location>
</feature>
<evidence type="ECO:0000256" key="1">
    <source>
        <dbReference type="ARBA" id="ARBA00022737"/>
    </source>
</evidence>
<evidence type="ECO:0000256" key="3">
    <source>
        <dbReference type="ARBA" id="ARBA00038275"/>
    </source>
</evidence>
<dbReference type="PANTHER" id="PTHR46423">
    <property type="entry name" value="RNA POLYMERASE II-ASSOCIATED PROTEIN 3"/>
    <property type="match status" value="1"/>
</dbReference>
<dbReference type="EMBL" id="CAKKTJ010000337">
    <property type="protein sequence ID" value="CAH0483049.1"/>
    <property type="molecule type" value="Genomic_DNA"/>
</dbReference>
<keyword evidence="1" id="KW-0677">Repeat</keyword>
<dbReference type="Proteomes" id="UP001160483">
    <property type="component" value="Unassembled WGS sequence"/>
</dbReference>
<dbReference type="AlphaFoldDB" id="A0AAU9LAX3"/>
<dbReference type="Gene3D" id="1.25.40.10">
    <property type="entry name" value="Tetratricopeptide repeat domain"/>
    <property type="match status" value="1"/>
</dbReference>
<dbReference type="InterPro" id="IPR025986">
    <property type="entry name" value="RPAP3-like_C"/>
</dbReference>